<proteinExistence type="predicted"/>
<dbReference type="AlphaFoldDB" id="K1LCV1"/>
<evidence type="ECO:0000313" key="1">
    <source>
        <dbReference type="EMBL" id="EKB54460.1"/>
    </source>
</evidence>
<dbReference type="HOGENOM" id="CLU_1913920_0_0_9"/>
<dbReference type="InterPro" id="IPR024410">
    <property type="entry name" value="Phage_TAC_12"/>
</dbReference>
<gene>
    <name evidence="1" type="ORF">HMPREF9706_00650</name>
</gene>
<organism evidence="1 2">
    <name type="scientific">Facklamia hominis CCUG 36813</name>
    <dbReference type="NCBI Taxonomy" id="883111"/>
    <lineage>
        <taxon>Bacteria</taxon>
        <taxon>Bacillati</taxon>
        <taxon>Bacillota</taxon>
        <taxon>Bacilli</taxon>
        <taxon>Lactobacillales</taxon>
        <taxon>Aerococcaceae</taxon>
        <taxon>Facklamia</taxon>
    </lineage>
</organism>
<dbReference type="Proteomes" id="UP000004465">
    <property type="component" value="Unassembled WGS sequence"/>
</dbReference>
<sequence>MADRTAKLTIGDNSYLMTFGLGCLARLNQKYVTEKEGIKLSVGIPNAMAELALGNFEVVADLIRFSTADNVNRPSEKEIEAYIDMRDQEDDTTVFDDFLTYLKMVPGARRFFKEAEVAQQEMEKVEKKITKK</sequence>
<dbReference type="EMBL" id="AGZD01000007">
    <property type="protein sequence ID" value="EKB54460.1"/>
    <property type="molecule type" value="Genomic_DNA"/>
</dbReference>
<dbReference type="PATRIC" id="fig|883111.3.peg.654"/>
<protein>
    <recommendedName>
        <fullName evidence="3">Phage protein</fullName>
    </recommendedName>
</protein>
<dbReference type="RefSeq" id="WP_006907969.1">
    <property type="nucleotide sequence ID" value="NZ_JH932292.1"/>
</dbReference>
<dbReference type="PROSITE" id="PS51257">
    <property type="entry name" value="PROKAR_LIPOPROTEIN"/>
    <property type="match status" value="1"/>
</dbReference>
<reference evidence="1 2" key="1">
    <citation type="submission" date="2012-07" db="EMBL/GenBank/DDBJ databases">
        <title>The Genome Sequence of Facklamia hominis CCUG 36813.</title>
        <authorList>
            <consortium name="The Broad Institute Genome Sequencing Platform"/>
            <person name="Earl A."/>
            <person name="Ward D."/>
            <person name="Feldgarden M."/>
            <person name="Gevers D."/>
            <person name="Huys G."/>
            <person name="Walker B."/>
            <person name="Young S.K."/>
            <person name="Zeng Q."/>
            <person name="Gargeya S."/>
            <person name="Fitzgerald M."/>
            <person name="Haas B."/>
            <person name="Abouelleil A."/>
            <person name="Alvarado L."/>
            <person name="Arachchi H.M."/>
            <person name="Berlin A.M."/>
            <person name="Chapman S.B."/>
            <person name="Goldberg J."/>
            <person name="Griggs A."/>
            <person name="Gujja S."/>
            <person name="Hansen M."/>
            <person name="Howarth C."/>
            <person name="Imamovic A."/>
            <person name="Larimer J."/>
            <person name="McCowen C."/>
            <person name="Montmayeur A."/>
            <person name="Murphy C."/>
            <person name="Neiman D."/>
            <person name="Pearson M."/>
            <person name="Priest M."/>
            <person name="Roberts A."/>
            <person name="Saif S."/>
            <person name="Shea T."/>
            <person name="Sisk P."/>
            <person name="Sykes S."/>
            <person name="Wortman J."/>
            <person name="Nusbaum C."/>
            <person name="Birren B."/>
        </authorList>
    </citation>
    <scope>NUCLEOTIDE SEQUENCE [LARGE SCALE GENOMIC DNA]</scope>
    <source>
        <strain evidence="1 2">CCUG 36813</strain>
    </source>
</reference>
<dbReference type="Pfam" id="PF12363">
    <property type="entry name" value="Phage_TAC_12"/>
    <property type="match status" value="1"/>
</dbReference>
<evidence type="ECO:0000313" key="2">
    <source>
        <dbReference type="Proteomes" id="UP000004465"/>
    </source>
</evidence>
<accession>K1LCV1</accession>
<keyword evidence="2" id="KW-1185">Reference proteome</keyword>
<evidence type="ECO:0008006" key="3">
    <source>
        <dbReference type="Google" id="ProtNLM"/>
    </source>
</evidence>
<dbReference type="STRING" id="883111.HMPREF9706_00650"/>
<name>K1LCV1_9LACT</name>
<comment type="caution">
    <text evidence="1">The sequence shown here is derived from an EMBL/GenBank/DDBJ whole genome shotgun (WGS) entry which is preliminary data.</text>
</comment>